<protein>
    <submittedName>
        <fullName evidence="2">Uncharacterized protein</fullName>
    </submittedName>
</protein>
<sequence length="171" mass="20121">MINKILMYLLYPRNICAYTEKDEYFITEEYKRLNRIVSDFDTEDGKVLRKSILEKFENDKTLKNYQDFSLFNWQDRCMTFNVLIIEDRELYTISLFVSVIVPYYVIKVQKNMIELFFSESAITDLENKNTETRKLNELVLEIENSLVSEQTGNPVGSGAPLEQKPVGKLCK</sequence>
<organism evidence="2 3">
    <name type="scientific">Flavobacterium branchiarum</name>
    <dbReference type="NCBI Taxonomy" id="1114870"/>
    <lineage>
        <taxon>Bacteria</taxon>
        <taxon>Pseudomonadati</taxon>
        <taxon>Bacteroidota</taxon>
        <taxon>Flavobacteriia</taxon>
        <taxon>Flavobacteriales</taxon>
        <taxon>Flavobacteriaceae</taxon>
        <taxon>Flavobacterium</taxon>
    </lineage>
</organism>
<comment type="caution">
    <text evidence="2">The sequence shown here is derived from an EMBL/GenBank/DDBJ whole genome shotgun (WGS) entry which is preliminary data.</text>
</comment>
<evidence type="ECO:0000313" key="3">
    <source>
        <dbReference type="Proteomes" id="UP001589589"/>
    </source>
</evidence>
<gene>
    <name evidence="2" type="ORF">ACFFUQ_00570</name>
</gene>
<feature type="region of interest" description="Disordered" evidence="1">
    <location>
        <begin position="150"/>
        <end position="171"/>
    </location>
</feature>
<accession>A0ABV5FG27</accession>
<dbReference type="EMBL" id="JBHMEX010000003">
    <property type="protein sequence ID" value="MFB9062495.1"/>
    <property type="molecule type" value="Genomic_DNA"/>
</dbReference>
<reference evidence="2 3" key="1">
    <citation type="submission" date="2024-09" db="EMBL/GenBank/DDBJ databases">
        <authorList>
            <person name="Sun Q."/>
            <person name="Mori K."/>
        </authorList>
    </citation>
    <scope>NUCLEOTIDE SEQUENCE [LARGE SCALE GENOMIC DNA]</scope>
    <source>
        <strain evidence="2 3">CECT 7908</strain>
    </source>
</reference>
<dbReference type="Proteomes" id="UP001589589">
    <property type="component" value="Unassembled WGS sequence"/>
</dbReference>
<dbReference type="RefSeq" id="WP_290267449.1">
    <property type="nucleotide sequence ID" value="NZ_JAUFQQ010000005.1"/>
</dbReference>
<keyword evidence="3" id="KW-1185">Reference proteome</keyword>
<evidence type="ECO:0000256" key="1">
    <source>
        <dbReference type="SAM" id="MobiDB-lite"/>
    </source>
</evidence>
<proteinExistence type="predicted"/>
<name>A0ABV5FG27_9FLAO</name>
<evidence type="ECO:0000313" key="2">
    <source>
        <dbReference type="EMBL" id="MFB9062495.1"/>
    </source>
</evidence>